<evidence type="ECO:0000313" key="3">
    <source>
        <dbReference type="Proteomes" id="UP000708208"/>
    </source>
</evidence>
<feature type="domain" description="Calcium-activated chloride channel N-terminal" evidence="1">
    <location>
        <begin position="14"/>
        <end position="108"/>
    </location>
</feature>
<sequence>MFKLETVTRCSNVDLISRTSDLLYKSTNGESYFRQVTILLPSNWATSNCTGLEQEVLTATYQTGSSADMTLTGDHPVFIDKPWTLQYGPCGVAGKKISIPVSFLNADNELR</sequence>
<proteinExistence type="predicted"/>
<comment type="caution">
    <text evidence="2">The sequence shown here is derived from an EMBL/GenBank/DDBJ whole genome shotgun (WGS) entry which is preliminary data.</text>
</comment>
<dbReference type="Proteomes" id="UP000708208">
    <property type="component" value="Unassembled WGS sequence"/>
</dbReference>
<evidence type="ECO:0000259" key="1">
    <source>
        <dbReference type="Pfam" id="PF08434"/>
    </source>
</evidence>
<feature type="non-terminal residue" evidence="2">
    <location>
        <position position="1"/>
    </location>
</feature>
<reference evidence="2" key="1">
    <citation type="submission" date="2021-06" db="EMBL/GenBank/DDBJ databases">
        <authorList>
            <person name="Hodson N. C."/>
            <person name="Mongue J. A."/>
            <person name="Jaron S. K."/>
        </authorList>
    </citation>
    <scope>NUCLEOTIDE SEQUENCE</scope>
</reference>
<dbReference type="AlphaFoldDB" id="A0A8J2PI83"/>
<protein>
    <recommendedName>
        <fullName evidence="1">Calcium-activated chloride channel N-terminal domain-containing protein</fullName>
    </recommendedName>
</protein>
<organism evidence="2 3">
    <name type="scientific">Allacma fusca</name>
    <dbReference type="NCBI Taxonomy" id="39272"/>
    <lineage>
        <taxon>Eukaryota</taxon>
        <taxon>Metazoa</taxon>
        <taxon>Ecdysozoa</taxon>
        <taxon>Arthropoda</taxon>
        <taxon>Hexapoda</taxon>
        <taxon>Collembola</taxon>
        <taxon>Symphypleona</taxon>
        <taxon>Sminthuridae</taxon>
        <taxon>Allacma</taxon>
    </lineage>
</organism>
<evidence type="ECO:0000313" key="2">
    <source>
        <dbReference type="EMBL" id="CAG7786944.1"/>
    </source>
</evidence>
<keyword evidence="3" id="KW-1185">Reference proteome</keyword>
<name>A0A8J2PI83_9HEXA</name>
<accession>A0A8J2PI83</accession>
<gene>
    <name evidence="2" type="ORF">AFUS01_LOCUS25490</name>
</gene>
<dbReference type="OrthoDB" id="687730at2759"/>
<dbReference type="Pfam" id="PF08434">
    <property type="entry name" value="CLCA"/>
    <property type="match status" value="1"/>
</dbReference>
<dbReference type="EMBL" id="CAJVCH010329798">
    <property type="protein sequence ID" value="CAG7786944.1"/>
    <property type="molecule type" value="Genomic_DNA"/>
</dbReference>
<dbReference type="InterPro" id="IPR013642">
    <property type="entry name" value="CLCA_N"/>
</dbReference>